<dbReference type="InterPro" id="IPR052337">
    <property type="entry name" value="SAT4-like"/>
</dbReference>
<evidence type="ECO:0000259" key="8">
    <source>
        <dbReference type="Pfam" id="PF20684"/>
    </source>
</evidence>
<feature type="transmembrane region" description="Helical" evidence="7">
    <location>
        <begin position="145"/>
        <end position="163"/>
    </location>
</feature>
<keyword evidence="2 7" id="KW-0812">Transmembrane</keyword>
<evidence type="ECO:0000256" key="1">
    <source>
        <dbReference type="ARBA" id="ARBA00004141"/>
    </source>
</evidence>
<dbReference type="Proteomes" id="UP000676310">
    <property type="component" value="Unassembled WGS sequence"/>
</dbReference>
<feature type="domain" description="Rhodopsin" evidence="8">
    <location>
        <begin position="40"/>
        <end position="277"/>
    </location>
</feature>
<dbReference type="PANTHER" id="PTHR33048">
    <property type="entry name" value="PTH11-LIKE INTEGRAL MEMBRANE PROTEIN (AFU_ORTHOLOGUE AFUA_5G11245)"/>
    <property type="match status" value="1"/>
</dbReference>
<evidence type="ECO:0000256" key="4">
    <source>
        <dbReference type="ARBA" id="ARBA00023136"/>
    </source>
</evidence>
<protein>
    <recommendedName>
        <fullName evidence="8">Rhodopsin domain-containing protein</fullName>
    </recommendedName>
</protein>
<evidence type="ECO:0000256" key="3">
    <source>
        <dbReference type="ARBA" id="ARBA00022989"/>
    </source>
</evidence>
<dbReference type="AlphaFoldDB" id="A0A8J2N0L7"/>
<dbReference type="EMBL" id="CAJRGZ010000019">
    <property type="protein sequence ID" value="CAG5162474.1"/>
    <property type="molecule type" value="Genomic_DNA"/>
</dbReference>
<feature type="transmembrane region" description="Helical" evidence="7">
    <location>
        <begin position="102"/>
        <end position="124"/>
    </location>
</feature>
<dbReference type="GO" id="GO:0016020">
    <property type="term" value="C:membrane"/>
    <property type="evidence" value="ECO:0007669"/>
    <property type="project" value="UniProtKB-SubCell"/>
</dbReference>
<feature type="region of interest" description="Disordered" evidence="6">
    <location>
        <begin position="380"/>
        <end position="400"/>
    </location>
</feature>
<evidence type="ECO:0000313" key="9">
    <source>
        <dbReference type="EMBL" id="CAG5162474.1"/>
    </source>
</evidence>
<keyword evidence="10" id="KW-1185">Reference proteome</keyword>
<feature type="transmembrane region" description="Helical" evidence="7">
    <location>
        <begin position="20"/>
        <end position="43"/>
    </location>
</feature>
<feature type="transmembrane region" description="Helical" evidence="7">
    <location>
        <begin position="55"/>
        <end position="82"/>
    </location>
</feature>
<feature type="compositionally biased region" description="Polar residues" evidence="6">
    <location>
        <begin position="384"/>
        <end position="400"/>
    </location>
</feature>
<name>A0A8J2N0L7_9PLEO</name>
<dbReference type="PANTHER" id="PTHR33048:SF160">
    <property type="entry name" value="SAT4 FAMILY MEMBRANE PROTEIN"/>
    <property type="match status" value="1"/>
</dbReference>
<keyword evidence="3 7" id="KW-1133">Transmembrane helix</keyword>
<reference evidence="9" key="1">
    <citation type="submission" date="2021-05" db="EMBL/GenBank/DDBJ databases">
        <authorList>
            <person name="Stam R."/>
        </authorList>
    </citation>
    <scope>NUCLEOTIDE SEQUENCE</scope>
    <source>
        <strain evidence="9">CS162</strain>
    </source>
</reference>
<dbReference type="Pfam" id="PF20684">
    <property type="entry name" value="Fung_rhodopsin"/>
    <property type="match status" value="1"/>
</dbReference>
<dbReference type="RefSeq" id="XP_043169780.1">
    <property type="nucleotide sequence ID" value="XM_043313845.1"/>
</dbReference>
<organism evidence="9 10">
    <name type="scientific">Alternaria atra</name>
    <dbReference type="NCBI Taxonomy" id="119953"/>
    <lineage>
        <taxon>Eukaryota</taxon>
        <taxon>Fungi</taxon>
        <taxon>Dikarya</taxon>
        <taxon>Ascomycota</taxon>
        <taxon>Pezizomycotina</taxon>
        <taxon>Dothideomycetes</taxon>
        <taxon>Pleosporomycetidae</taxon>
        <taxon>Pleosporales</taxon>
        <taxon>Pleosporineae</taxon>
        <taxon>Pleosporaceae</taxon>
        <taxon>Alternaria</taxon>
        <taxon>Alternaria sect. Ulocladioides</taxon>
    </lineage>
</organism>
<evidence type="ECO:0000313" key="10">
    <source>
        <dbReference type="Proteomes" id="UP000676310"/>
    </source>
</evidence>
<feature type="transmembrane region" description="Helical" evidence="7">
    <location>
        <begin position="183"/>
        <end position="204"/>
    </location>
</feature>
<accession>A0A8J2N0L7</accession>
<evidence type="ECO:0000256" key="7">
    <source>
        <dbReference type="SAM" id="Phobius"/>
    </source>
</evidence>
<evidence type="ECO:0000256" key="5">
    <source>
        <dbReference type="ARBA" id="ARBA00038359"/>
    </source>
</evidence>
<comment type="subcellular location">
    <subcellularLocation>
        <location evidence="1">Membrane</location>
        <topology evidence="1">Multi-pass membrane protein</topology>
    </subcellularLocation>
</comment>
<dbReference type="GeneID" id="67018090"/>
<gene>
    <name evidence="9" type="ORF">ALTATR162_LOCUS6224</name>
</gene>
<proteinExistence type="inferred from homology"/>
<keyword evidence="4 7" id="KW-0472">Membrane</keyword>
<dbReference type="OrthoDB" id="5283415at2759"/>
<evidence type="ECO:0000256" key="2">
    <source>
        <dbReference type="ARBA" id="ARBA00022692"/>
    </source>
</evidence>
<evidence type="ECO:0000256" key="6">
    <source>
        <dbReference type="SAM" id="MobiDB-lite"/>
    </source>
</evidence>
<feature type="transmembrane region" description="Helical" evidence="7">
    <location>
        <begin position="216"/>
        <end position="238"/>
    </location>
</feature>
<sequence length="400" mass="44697">MPAPGIPAPDMSGVDSGLQPTLIAMLYLFPGLALVVLLVRFWRKWVDNILGGDDALIAIAWALALGNSVITHQFCVALYTGYHDKDVPYPTIDFVHAFKLKYGLSVIYSPCIGFVKASFLWTLYKLRSNNPWIKRSIISLQAINTAFIVAFTILAAIPCLPIAKNWQPDLPGRCYDPLDYILANISIVLITDVLVLLIPTWIIWDLQMPLKRKIVTVSFLSLGFIVIAIGVVRFIWLINSFQGRTKSYSVEASYSAIESSVAIIGTSGPTIKYILSRFIPWLRPSFERSSGNKNSYNKYGNHTDVVAQRSRSQYGAQSGYDDLDRMSVHHQEFEMKSGWQKKKGWDDDARSDEQHITGDGINKTVEWTIHSREEVRIGKAVSVDPNTTNGKPAASPTQII</sequence>
<comment type="similarity">
    <text evidence="5">Belongs to the SAT4 family.</text>
</comment>
<comment type="caution">
    <text evidence="9">The sequence shown here is derived from an EMBL/GenBank/DDBJ whole genome shotgun (WGS) entry which is preliminary data.</text>
</comment>
<dbReference type="InterPro" id="IPR049326">
    <property type="entry name" value="Rhodopsin_dom_fungi"/>
</dbReference>